<evidence type="ECO:0000256" key="1">
    <source>
        <dbReference type="SAM" id="MobiDB-lite"/>
    </source>
</evidence>
<proteinExistence type="predicted"/>
<evidence type="ECO:0000313" key="3">
    <source>
        <dbReference type="Proteomes" id="UP000294003"/>
    </source>
</evidence>
<accession>A0ABY0HEF4</accession>
<gene>
    <name evidence="2" type="ORF">DL762_003656</name>
</gene>
<sequence>MAFLVATVAVRGSAAETLVGAALGAGVSLHVGAAGVDDELFLADLPEGGLEDGVADGGSGSKADGGRDGVHEGAGGRGATNPFTVLCDRGYAMPYAAALTKISEMAVTIMGIVYHEYDTRDSMNAPWGRISARPVAL</sequence>
<feature type="region of interest" description="Disordered" evidence="1">
    <location>
        <begin position="53"/>
        <end position="75"/>
    </location>
</feature>
<name>A0ABY0HEF4_9PEZI</name>
<protein>
    <submittedName>
        <fullName evidence="2">Uncharacterized protein</fullName>
    </submittedName>
</protein>
<keyword evidence="3" id="KW-1185">Reference proteome</keyword>
<evidence type="ECO:0000313" key="2">
    <source>
        <dbReference type="EMBL" id="RYO88620.1"/>
    </source>
</evidence>
<dbReference type="Proteomes" id="UP000294003">
    <property type="component" value="Unassembled WGS sequence"/>
</dbReference>
<dbReference type="EMBL" id="QJNS01000084">
    <property type="protein sequence ID" value="RYO88620.1"/>
    <property type="molecule type" value="Genomic_DNA"/>
</dbReference>
<comment type="caution">
    <text evidence="2">The sequence shown here is derived from an EMBL/GenBank/DDBJ whole genome shotgun (WGS) entry which is preliminary data.</text>
</comment>
<organism evidence="2 3">
    <name type="scientific">Monosporascus cannonballus</name>
    <dbReference type="NCBI Taxonomy" id="155416"/>
    <lineage>
        <taxon>Eukaryota</taxon>
        <taxon>Fungi</taxon>
        <taxon>Dikarya</taxon>
        <taxon>Ascomycota</taxon>
        <taxon>Pezizomycotina</taxon>
        <taxon>Sordariomycetes</taxon>
        <taxon>Xylariomycetidae</taxon>
        <taxon>Xylariales</taxon>
        <taxon>Xylariales incertae sedis</taxon>
        <taxon>Monosporascus</taxon>
    </lineage>
</organism>
<reference evidence="2 3" key="1">
    <citation type="submission" date="2018-06" db="EMBL/GenBank/DDBJ databases">
        <title>Complete Genomes of Monosporascus.</title>
        <authorList>
            <person name="Robinson A.J."/>
            <person name="Natvig D.O."/>
        </authorList>
    </citation>
    <scope>NUCLEOTIDE SEQUENCE [LARGE SCALE GENOMIC DNA]</scope>
    <source>
        <strain evidence="2 3">CBS 609.92</strain>
    </source>
</reference>